<accession>A0A1M5M016</accession>
<keyword evidence="3" id="KW-1185">Reference proteome</keyword>
<organism evidence="2 3">
    <name type="scientific">Chryseolinea serpens</name>
    <dbReference type="NCBI Taxonomy" id="947013"/>
    <lineage>
        <taxon>Bacteria</taxon>
        <taxon>Pseudomonadati</taxon>
        <taxon>Bacteroidota</taxon>
        <taxon>Cytophagia</taxon>
        <taxon>Cytophagales</taxon>
        <taxon>Fulvivirgaceae</taxon>
        <taxon>Chryseolinea</taxon>
    </lineage>
</organism>
<protein>
    <submittedName>
        <fullName evidence="2">Uncharacterized protein</fullName>
    </submittedName>
</protein>
<evidence type="ECO:0000313" key="2">
    <source>
        <dbReference type="EMBL" id="SHG70682.1"/>
    </source>
</evidence>
<sequence>MKTLSIAPVVPAFSLKWRIPIMPFISIRKVPTHSVTIPFASRQDRRKVSRPSSKPLNYFLLALTFLYLVILLAGCWAMVQVFWRWTTESSLAGFPIS</sequence>
<dbReference type="STRING" id="947013.SAMN04488109_1492"/>
<keyword evidence="1" id="KW-1133">Transmembrane helix</keyword>
<dbReference type="Proteomes" id="UP000184212">
    <property type="component" value="Unassembled WGS sequence"/>
</dbReference>
<reference evidence="2 3" key="1">
    <citation type="submission" date="2016-11" db="EMBL/GenBank/DDBJ databases">
        <authorList>
            <person name="Jaros S."/>
            <person name="Januszkiewicz K."/>
            <person name="Wedrychowicz H."/>
        </authorList>
    </citation>
    <scope>NUCLEOTIDE SEQUENCE [LARGE SCALE GENOMIC DNA]</scope>
    <source>
        <strain evidence="2 3">DSM 24574</strain>
    </source>
</reference>
<name>A0A1M5M016_9BACT</name>
<keyword evidence="1" id="KW-0812">Transmembrane</keyword>
<feature type="transmembrane region" description="Helical" evidence="1">
    <location>
        <begin position="56"/>
        <end position="79"/>
    </location>
</feature>
<dbReference type="EMBL" id="FQWQ01000001">
    <property type="protein sequence ID" value="SHG70682.1"/>
    <property type="molecule type" value="Genomic_DNA"/>
</dbReference>
<evidence type="ECO:0000313" key="3">
    <source>
        <dbReference type="Proteomes" id="UP000184212"/>
    </source>
</evidence>
<evidence type="ECO:0000256" key="1">
    <source>
        <dbReference type="SAM" id="Phobius"/>
    </source>
</evidence>
<proteinExistence type="predicted"/>
<keyword evidence="1" id="KW-0472">Membrane</keyword>
<dbReference type="AlphaFoldDB" id="A0A1M5M016"/>
<gene>
    <name evidence="2" type="ORF">SAMN04488109_1492</name>
</gene>